<evidence type="ECO:0000313" key="1">
    <source>
        <dbReference type="EMBL" id="KOH42802.1"/>
    </source>
</evidence>
<dbReference type="AlphaFoldDB" id="A0A0L8V3L8"/>
<sequence>MIDYSPANFEAGEPKISRSSICEGGAFLHFIRLILQLVRIFF</sequence>
<organism evidence="1 2">
    <name type="scientific">Sunxiuqinia dokdonensis</name>
    <dbReference type="NCBI Taxonomy" id="1409788"/>
    <lineage>
        <taxon>Bacteria</taxon>
        <taxon>Pseudomonadati</taxon>
        <taxon>Bacteroidota</taxon>
        <taxon>Bacteroidia</taxon>
        <taxon>Marinilabiliales</taxon>
        <taxon>Prolixibacteraceae</taxon>
        <taxon>Sunxiuqinia</taxon>
    </lineage>
</organism>
<dbReference type="Proteomes" id="UP000036958">
    <property type="component" value="Unassembled WGS sequence"/>
</dbReference>
<name>A0A0L8V3L8_9BACT</name>
<dbReference type="STRING" id="1409788.NC99_43590"/>
<reference evidence="2" key="1">
    <citation type="submission" date="2015-07" db="EMBL/GenBank/DDBJ databases">
        <title>Genome sequencing of Sunxiuqinia dokdonensis strain SK.</title>
        <authorList>
            <person name="Ahn S."/>
            <person name="Kim B.-C."/>
        </authorList>
    </citation>
    <scope>NUCLEOTIDE SEQUENCE [LARGE SCALE GENOMIC DNA]</scope>
    <source>
        <strain evidence="2">SK</strain>
    </source>
</reference>
<gene>
    <name evidence="1" type="ORF">NC99_43590</name>
</gene>
<evidence type="ECO:0000313" key="2">
    <source>
        <dbReference type="Proteomes" id="UP000036958"/>
    </source>
</evidence>
<accession>A0A0L8V3L8</accession>
<keyword evidence="2" id="KW-1185">Reference proteome</keyword>
<comment type="caution">
    <text evidence="1">The sequence shown here is derived from an EMBL/GenBank/DDBJ whole genome shotgun (WGS) entry which is preliminary data.</text>
</comment>
<protein>
    <submittedName>
        <fullName evidence="1">Uncharacterized protein</fullName>
    </submittedName>
</protein>
<dbReference type="EMBL" id="LGIA01000210">
    <property type="protein sequence ID" value="KOH42802.1"/>
    <property type="molecule type" value="Genomic_DNA"/>
</dbReference>
<proteinExistence type="predicted"/>